<feature type="compositionally biased region" description="Basic residues" evidence="8">
    <location>
        <begin position="104"/>
        <end position="113"/>
    </location>
</feature>
<evidence type="ECO:0000256" key="6">
    <source>
        <dbReference type="ARBA" id="ARBA00023136"/>
    </source>
</evidence>
<dbReference type="InterPro" id="IPR003972">
    <property type="entry name" value="K_chnl_volt-dep_Kv1"/>
</dbReference>
<dbReference type="Gene3D" id="3.30.710.10">
    <property type="entry name" value="Potassium Channel Kv1.1, Chain A"/>
    <property type="match status" value="1"/>
</dbReference>
<dbReference type="AlphaFoldDB" id="A0A1I8JRQ3"/>
<dbReference type="InterPro" id="IPR003968">
    <property type="entry name" value="K_chnl_volt-dep_Kv"/>
</dbReference>
<dbReference type="InterPro" id="IPR011333">
    <property type="entry name" value="SKP1/BTB/POZ_sf"/>
</dbReference>
<feature type="transmembrane region" description="Helical" evidence="9">
    <location>
        <begin position="339"/>
        <end position="359"/>
    </location>
</feature>
<dbReference type="PANTHER" id="PTHR11537">
    <property type="entry name" value="VOLTAGE-GATED POTASSIUM CHANNEL"/>
    <property type="match status" value="1"/>
</dbReference>
<feature type="region of interest" description="Disordered" evidence="8">
    <location>
        <begin position="85"/>
        <end position="130"/>
    </location>
</feature>
<keyword evidence="11" id="KW-1185">Reference proteome</keyword>
<comment type="subcellular location">
    <subcellularLocation>
        <location evidence="1">Membrane</location>
        <topology evidence="1">Multi-pass membrane protein</topology>
    </subcellularLocation>
</comment>
<dbReference type="PRINTS" id="PR01491">
    <property type="entry name" value="KVCHANNEL"/>
</dbReference>
<feature type="domain" description="Potassium channel tetramerisation-type BTB" evidence="10">
    <location>
        <begin position="212"/>
        <end position="303"/>
    </location>
</feature>
<dbReference type="PRINTS" id="PR00169">
    <property type="entry name" value="KCHANNEL"/>
</dbReference>
<dbReference type="PANTHER" id="PTHR11537:SF113">
    <property type="entry name" value="POTASSIUM VOLTAGE-GATED CHANNEL PROTEIN SHAKER"/>
    <property type="match status" value="1"/>
</dbReference>
<accession>A0A1I8JRQ3</accession>
<dbReference type="InterPro" id="IPR028325">
    <property type="entry name" value="VG_K_chnl"/>
</dbReference>
<dbReference type="GO" id="GO:0005251">
    <property type="term" value="F:delayed rectifier potassium channel activity"/>
    <property type="evidence" value="ECO:0007669"/>
    <property type="project" value="TreeGrafter"/>
</dbReference>
<name>A0A1I8JRQ3_9PLAT</name>
<keyword evidence="3 9" id="KW-0812">Transmembrane</keyword>
<dbReference type="InterPro" id="IPR027359">
    <property type="entry name" value="Volt_channel_dom_sf"/>
</dbReference>
<evidence type="ECO:0000256" key="3">
    <source>
        <dbReference type="ARBA" id="ARBA00022692"/>
    </source>
</evidence>
<proteinExistence type="predicted"/>
<evidence type="ECO:0000313" key="11">
    <source>
        <dbReference type="Proteomes" id="UP000095280"/>
    </source>
</evidence>
<dbReference type="GO" id="GO:0008076">
    <property type="term" value="C:voltage-gated potassium channel complex"/>
    <property type="evidence" value="ECO:0007669"/>
    <property type="project" value="InterPro"/>
</dbReference>
<feature type="transmembrane region" description="Helical" evidence="9">
    <location>
        <begin position="452"/>
        <end position="472"/>
    </location>
</feature>
<dbReference type="WBParaSite" id="snap_masked-unitig_45085-processed-gene-0.0-mRNA-1">
    <property type="protein sequence ID" value="snap_masked-unitig_45085-processed-gene-0.0-mRNA-1"/>
    <property type="gene ID" value="snap_masked-unitig_45085-processed-gene-0.0"/>
</dbReference>
<evidence type="ECO:0000256" key="2">
    <source>
        <dbReference type="ARBA" id="ARBA00022448"/>
    </source>
</evidence>
<keyword evidence="2" id="KW-0813">Transport</keyword>
<keyword evidence="7" id="KW-0407">Ion channel</keyword>
<dbReference type="GO" id="GO:0001508">
    <property type="term" value="P:action potential"/>
    <property type="evidence" value="ECO:0007669"/>
    <property type="project" value="TreeGrafter"/>
</dbReference>
<dbReference type="PRINTS" id="PR01496">
    <property type="entry name" value="SHAKERCHANEL"/>
</dbReference>
<evidence type="ECO:0000256" key="1">
    <source>
        <dbReference type="ARBA" id="ARBA00004141"/>
    </source>
</evidence>
<evidence type="ECO:0000256" key="4">
    <source>
        <dbReference type="ARBA" id="ARBA00022989"/>
    </source>
</evidence>
<evidence type="ECO:0000259" key="10">
    <source>
        <dbReference type="Pfam" id="PF02214"/>
    </source>
</evidence>
<dbReference type="GO" id="GO:0051260">
    <property type="term" value="P:protein homooligomerization"/>
    <property type="evidence" value="ECO:0007669"/>
    <property type="project" value="InterPro"/>
</dbReference>
<dbReference type="Proteomes" id="UP000095280">
    <property type="component" value="Unplaced"/>
</dbReference>
<evidence type="ECO:0000313" key="12">
    <source>
        <dbReference type="WBParaSite" id="snap_masked-unitig_45085-processed-gene-0.0-mRNA-1"/>
    </source>
</evidence>
<keyword evidence="6 9" id="KW-0472">Membrane</keyword>
<reference evidence="12" key="1">
    <citation type="submission" date="2016-11" db="UniProtKB">
        <authorList>
            <consortium name="WormBaseParasite"/>
        </authorList>
    </citation>
    <scope>IDENTIFICATION</scope>
</reference>
<evidence type="ECO:0000256" key="7">
    <source>
        <dbReference type="ARBA" id="ARBA00023303"/>
    </source>
</evidence>
<dbReference type="SUPFAM" id="SSF54695">
    <property type="entry name" value="POZ domain"/>
    <property type="match status" value="1"/>
</dbReference>
<dbReference type="Pfam" id="PF02214">
    <property type="entry name" value="BTB_2"/>
    <property type="match status" value="1"/>
</dbReference>
<feature type="compositionally biased region" description="Acidic residues" evidence="8">
    <location>
        <begin position="154"/>
        <end position="163"/>
    </location>
</feature>
<keyword evidence="4 9" id="KW-1133">Transmembrane helix</keyword>
<organism evidence="11 12">
    <name type="scientific">Macrostomum lignano</name>
    <dbReference type="NCBI Taxonomy" id="282301"/>
    <lineage>
        <taxon>Eukaryota</taxon>
        <taxon>Metazoa</taxon>
        <taxon>Spiralia</taxon>
        <taxon>Lophotrochozoa</taxon>
        <taxon>Platyhelminthes</taxon>
        <taxon>Rhabditophora</taxon>
        <taxon>Macrostomorpha</taxon>
        <taxon>Macrostomida</taxon>
        <taxon>Macrostomidae</taxon>
        <taxon>Macrostomum</taxon>
    </lineage>
</organism>
<evidence type="ECO:0000256" key="9">
    <source>
        <dbReference type="SAM" id="Phobius"/>
    </source>
</evidence>
<feature type="region of interest" description="Disordered" evidence="8">
    <location>
        <begin position="142"/>
        <end position="190"/>
    </location>
</feature>
<keyword evidence="5" id="KW-0406">Ion transport</keyword>
<feature type="region of interest" description="Disordered" evidence="8">
    <location>
        <begin position="547"/>
        <end position="566"/>
    </location>
</feature>
<dbReference type="InterPro" id="IPR003131">
    <property type="entry name" value="T1-type_BTB"/>
</dbReference>
<evidence type="ECO:0000256" key="8">
    <source>
        <dbReference type="SAM" id="MobiDB-lite"/>
    </source>
</evidence>
<protein>
    <submittedName>
        <fullName evidence="12">BTB_2 domain-containing protein</fullName>
    </submittedName>
</protein>
<dbReference type="Gene3D" id="1.20.120.350">
    <property type="entry name" value="Voltage-gated potassium channels. Chain C"/>
    <property type="match status" value="1"/>
</dbReference>
<sequence>WQPRCPAILRKWRICLAAPVRRAAECQAAGQPAIVWLGCALGLCRLLWDRLRMAWNWILMPPPVTIAMLYVPSYMSPSGGLGTMSHSREDLSMSGGQARSGTTRGRRISRKNKFGVGGDGGGSSRRTKAGAVRVADIASAPLQAEAAGDRAAENEDNDEEEEAASVVTVSEGEDDNDNRQHRSGSSGFRRVSGISGGIRLPRLPPAGLLRAVRLNVSGMHFETRLGVLTQHPQHPAPHPAGNPQKRARYFDRRSHEYFFDRHRPTFEAVFNYYQYGGKLKRPPTVTDDIFPLEFYEIEREVIDAYKKDEGYISETVVLPSEHPFKRAVWMLFEYPETSAPAFLIAIVSVVFTILSIILFCAETLHEFKGTHCVPSGLPNFFDPFFVAESPARPGSPSSWWSASSSAPARRARSSARWPSCELSASSGCSSSTKHSADLQVLVLTFRASIEGLGLFLVALIVCILLFSSTIYYEAERVAARRSRASRTRSGGAVIHHVHRGLRRQGAEGRRWQDRRLPVCAVAGVLTLAIPVPIITENFNKFYTHKTGRGSTEVDAPPTWDAPVGPVRLPPPRASRERLLGIQDALARQEILYLQS</sequence>
<evidence type="ECO:0000256" key="5">
    <source>
        <dbReference type="ARBA" id="ARBA00023065"/>
    </source>
</evidence>